<name>A0A2U3LQJ5_9FIRM</name>
<dbReference type="InterPro" id="IPR010619">
    <property type="entry name" value="ThrE-like_N"/>
</dbReference>
<dbReference type="OrthoDB" id="9813917at2"/>
<evidence type="ECO:0000256" key="7">
    <source>
        <dbReference type="SAM" id="Phobius"/>
    </source>
</evidence>
<keyword evidence="5 7" id="KW-0472">Membrane</keyword>
<evidence type="ECO:0000256" key="3">
    <source>
        <dbReference type="ARBA" id="ARBA00022692"/>
    </source>
</evidence>
<comment type="similarity">
    <text evidence="6">Belongs to the ThrE exporter (TC 2.A.79) family.</text>
</comment>
<evidence type="ECO:0000313" key="10">
    <source>
        <dbReference type="Proteomes" id="UP000238916"/>
    </source>
</evidence>
<dbReference type="PANTHER" id="PTHR34390">
    <property type="entry name" value="UPF0442 PROTEIN YJJB-RELATED"/>
    <property type="match status" value="1"/>
</dbReference>
<feature type="transmembrane region" description="Helical" evidence="7">
    <location>
        <begin position="245"/>
        <end position="267"/>
    </location>
</feature>
<gene>
    <name evidence="9" type="ORF">SBF1_740034</name>
</gene>
<dbReference type="EMBL" id="OMOF01000712">
    <property type="protein sequence ID" value="SPF54193.1"/>
    <property type="molecule type" value="Genomic_DNA"/>
</dbReference>
<dbReference type="GO" id="GO:0005886">
    <property type="term" value="C:plasma membrane"/>
    <property type="evidence" value="ECO:0007669"/>
    <property type="project" value="UniProtKB-SubCell"/>
</dbReference>
<keyword evidence="3 7" id="KW-0812">Transmembrane</keyword>
<dbReference type="AlphaFoldDB" id="A0A2U3LQJ5"/>
<protein>
    <recommendedName>
        <fullName evidence="8">Threonine/serine exporter-like N-terminal domain-containing protein</fullName>
    </recommendedName>
</protein>
<evidence type="ECO:0000256" key="5">
    <source>
        <dbReference type="ARBA" id="ARBA00023136"/>
    </source>
</evidence>
<evidence type="ECO:0000259" key="8">
    <source>
        <dbReference type="Pfam" id="PF06738"/>
    </source>
</evidence>
<evidence type="ECO:0000256" key="4">
    <source>
        <dbReference type="ARBA" id="ARBA00022989"/>
    </source>
</evidence>
<dbReference type="Proteomes" id="UP000238916">
    <property type="component" value="Unassembled WGS sequence"/>
</dbReference>
<dbReference type="InterPro" id="IPR050539">
    <property type="entry name" value="ThrE_Dicarb/AminoAcid_Exp"/>
</dbReference>
<keyword evidence="2" id="KW-1003">Cell membrane</keyword>
<keyword evidence="4 7" id="KW-1133">Transmembrane helix</keyword>
<sequence length="273" mass="29283">MMTGLYWSFEKTIGTSDDFMADVADLVLLAGQLILENGGETFRVEETMGRMALAGGAQKVDVFAIPQGIFCTINEGLQTHTRVVRIHHRGFNLAKVLEVNRISRQLSAKILTVETAYSELLRVDRLPRRYPAGVRLFAGAIGSAAFTYLLNAHLSSVFVAGLTGLLVMFVMEFLQAKEILNFVSVALAGATTAFANLVIKQVWPSVQFDLAVIGSIMVLAPGLAITTSVRDALFEDLISASVRGVEAFGVALSIASGVGAILTLFLWSGGTLP</sequence>
<feature type="transmembrane region" description="Helical" evidence="7">
    <location>
        <begin position="156"/>
        <end position="174"/>
    </location>
</feature>
<proteinExistence type="inferred from homology"/>
<evidence type="ECO:0000256" key="6">
    <source>
        <dbReference type="ARBA" id="ARBA00034125"/>
    </source>
</evidence>
<accession>A0A2U3LQJ5</accession>
<comment type="subcellular location">
    <subcellularLocation>
        <location evidence="1">Cell membrane</location>
        <topology evidence="1">Multi-pass membrane protein</topology>
    </subcellularLocation>
</comment>
<evidence type="ECO:0000256" key="2">
    <source>
        <dbReference type="ARBA" id="ARBA00022475"/>
    </source>
</evidence>
<feature type="transmembrane region" description="Helical" evidence="7">
    <location>
        <begin position="211"/>
        <end position="233"/>
    </location>
</feature>
<reference evidence="10" key="1">
    <citation type="submission" date="2018-02" db="EMBL/GenBank/DDBJ databases">
        <authorList>
            <person name="Hausmann B."/>
        </authorList>
    </citation>
    <scope>NUCLEOTIDE SEQUENCE [LARGE SCALE GENOMIC DNA]</scope>
    <source>
        <strain evidence="10">Peat soil MAG SbF1</strain>
    </source>
</reference>
<feature type="domain" description="Threonine/serine exporter-like N-terminal" evidence="8">
    <location>
        <begin position="25"/>
        <end position="264"/>
    </location>
</feature>
<evidence type="ECO:0000313" key="9">
    <source>
        <dbReference type="EMBL" id="SPF54193.1"/>
    </source>
</evidence>
<dbReference type="PANTHER" id="PTHR34390:SF2">
    <property type="entry name" value="SUCCINATE TRANSPORTER SUBUNIT YJJP-RELATED"/>
    <property type="match status" value="1"/>
</dbReference>
<feature type="transmembrane region" description="Helical" evidence="7">
    <location>
        <begin position="179"/>
        <end position="199"/>
    </location>
</feature>
<organism evidence="9 10">
    <name type="scientific">Candidatus Desulfosporosinus infrequens</name>
    <dbReference type="NCBI Taxonomy" id="2043169"/>
    <lineage>
        <taxon>Bacteria</taxon>
        <taxon>Bacillati</taxon>
        <taxon>Bacillota</taxon>
        <taxon>Clostridia</taxon>
        <taxon>Eubacteriales</taxon>
        <taxon>Desulfitobacteriaceae</taxon>
        <taxon>Desulfosporosinus</taxon>
    </lineage>
</organism>
<dbReference type="GO" id="GO:0022857">
    <property type="term" value="F:transmembrane transporter activity"/>
    <property type="evidence" value="ECO:0007669"/>
    <property type="project" value="InterPro"/>
</dbReference>
<dbReference type="Pfam" id="PF06738">
    <property type="entry name" value="ThrE"/>
    <property type="match status" value="1"/>
</dbReference>
<evidence type="ECO:0000256" key="1">
    <source>
        <dbReference type="ARBA" id="ARBA00004651"/>
    </source>
</evidence>
<dbReference type="GO" id="GO:0015744">
    <property type="term" value="P:succinate transport"/>
    <property type="evidence" value="ECO:0007669"/>
    <property type="project" value="TreeGrafter"/>
</dbReference>